<accession>A0A433HRN0</accession>
<feature type="domain" description="Adenine deaminase C-terminal" evidence="1">
    <location>
        <begin position="1"/>
        <end position="59"/>
    </location>
</feature>
<sequence length="73" mass="8168">MSESSYQNVHSGLASLHLALKKIGVNQQFNPFLTLSFLALPVIPELKITDHGLFHVPTFQHILIDEEVKSIKS</sequence>
<dbReference type="AlphaFoldDB" id="A0A433HRN0"/>
<name>A0A433HRN0_9BACI</name>
<dbReference type="Proteomes" id="UP000267430">
    <property type="component" value="Unassembled WGS sequence"/>
</dbReference>
<dbReference type="EMBL" id="RYZZ01000006">
    <property type="protein sequence ID" value="RUQ31009.1"/>
    <property type="molecule type" value="Genomic_DNA"/>
</dbReference>
<keyword evidence="3" id="KW-1185">Reference proteome</keyword>
<dbReference type="InterPro" id="IPR026912">
    <property type="entry name" value="Adenine_deam_C"/>
</dbReference>
<dbReference type="OrthoDB" id="9775607at2"/>
<protein>
    <recommendedName>
        <fullName evidence="1">Adenine deaminase C-terminal domain-containing protein</fullName>
    </recommendedName>
</protein>
<comment type="caution">
    <text evidence="2">The sequence shown here is derived from an EMBL/GenBank/DDBJ whole genome shotgun (WGS) entry which is preliminary data.</text>
</comment>
<proteinExistence type="predicted"/>
<gene>
    <name evidence="2" type="ORF">ELQ35_05315</name>
</gene>
<evidence type="ECO:0000313" key="2">
    <source>
        <dbReference type="EMBL" id="RUQ31009.1"/>
    </source>
</evidence>
<organism evidence="2 3">
    <name type="scientific">Peribacillus cavernae</name>
    <dbReference type="NCBI Taxonomy" id="1674310"/>
    <lineage>
        <taxon>Bacteria</taxon>
        <taxon>Bacillati</taxon>
        <taxon>Bacillota</taxon>
        <taxon>Bacilli</taxon>
        <taxon>Bacillales</taxon>
        <taxon>Bacillaceae</taxon>
        <taxon>Peribacillus</taxon>
    </lineage>
</organism>
<evidence type="ECO:0000259" key="1">
    <source>
        <dbReference type="Pfam" id="PF13382"/>
    </source>
</evidence>
<dbReference type="Pfam" id="PF13382">
    <property type="entry name" value="Adenine_deam_C"/>
    <property type="match status" value="1"/>
</dbReference>
<evidence type="ECO:0000313" key="3">
    <source>
        <dbReference type="Proteomes" id="UP000267430"/>
    </source>
</evidence>
<reference evidence="2 3" key="1">
    <citation type="submission" date="2018-12" db="EMBL/GenBank/DDBJ databases">
        <title>Bacillus chawlae sp. nov., Bacillus glennii sp. nov., and Bacillus saganii sp. nov. Isolated from the Vehicle Assembly Building at Kennedy Space Center where the Viking Spacecraft were Assembled.</title>
        <authorList>
            <person name="Seuylemezian A."/>
            <person name="Vaishampayan P."/>
        </authorList>
    </citation>
    <scope>NUCLEOTIDE SEQUENCE [LARGE SCALE GENOMIC DNA]</scope>
    <source>
        <strain evidence="2 3">L5</strain>
    </source>
</reference>